<accession>A0ABQ1GX73</accession>
<evidence type="ECO:0000313" key="2">
    <source>
        <dbReference type="Proteomes" id="UP000617979"/>
    </source>
</evidence>
<dbReference type="Proteomes" id="UP000617979">
    <property type="component" value="Unassembled WGS sequence"/>
</dbReference>
<name>A0ABQ1GX73_9BACL</name>
<dbReference type="Gene3D" id="2.60.40.10">
    <property type="entry name" value="Immunoglobulins"/>
    <property type="match status" value="1"/>
</dbReference>
<dbReference type="InterPro" id="IPR036116">
    <property type="entry name" value="FN3_sf"/>
</dbReference>
<dbReference type="InterPro" id="IPR013783">
    <property type="entry name" value="Ig-like_fold"/>
</dbReference>
<dbReference type="EMBL" id="BMEX01000010">
    <property type="protein sequence ID" value="GGA51712.1"/>
    <property type="molecule type" value="Genomic_DNA"/>
</dbReference>
<evidence type="ECO:0000313" key="1">
    <source>
        <dbReference type="EMBL" id="GGA51712.1"/>
    </source>
</evidence>
<dbReference type="Pfam" id="PF11579">
    <property type="entry name" value="DUF3238"/>
    <property type="match status" value="1"/>
</dbReference>
<protein>
    <recommendedName>
        <fullName evidence="3">Fibronectin type III domain-containing protein</fullName>
    </recommendedName>
</protein>
<gene>
    <name evidence="1" type="ORF">GCM10007416_26070</name>
</gene>
<organism evidence="1 2">
    <name type="scientific">Kroppenstedtia guangzhouensis</name>
    <dbReference type="NCBI Taxonomy" id="1274356"/>
    <lineage>
        <taxon>Bacteria</taxon>
        <taxon>Bacillati</taxon>
        <taxon>Bacillota</taxon>
        <taxon>Bacilli</taxon>
        <taxon>Bacillales</taxon>
        <taxon>Thermoactinomycetaceae</taxon>
        <taxon>Kroppenstedtia</taxon>
    </lineage>
</organism>
<reference evidence="2" key="1">
    <citation type="journal article" date="2019" name="Int. J. Syst. Evol. Microbiol.">
        <title>The Global Catalogue of Microorganisms (GCM) 10K type strain sequencing project: providing services to taxonomists for standard genome sequencing and annotation.</title>
        <authorList>
            <consortium name="The Broad Institute Genomics Platform"/>
            <consortium name="The Broad Institute Genome Sequencing Center for Infectious Disease"/>
            <person name="Wu L."/>
            <person name="Ma J."/>
        </authorList>
    </citation>
    <scope>NUCLEOTIDE SEQUENCE [LARGE SCALE GENOMIC DNA]</scope>
    <source>
        <strain evidence="2">CGMCC 1.12404</strain>
    </source>
</reference>
<dbReference type="InterPro" id="IPR021631">
    <property type="entry name" value="DUF3238"/>
</dbReference>
<evidence type="ECO:0008006" key="3">
    <source>
        <dbReference type="Google" id="ProtNLM"/>
    </source>
</evidence>
<proteinExistence type="predicted"/>
<keyword evidence="2" id="KW-1185">Reference proteome</keyword>
<comment type="caution">
    <text evidence="1">The sequence shown here is derived from an EMBL/GenBank/DDBJ whole genome shotgun (WGS) entry which is preliminary data.</text>
</comment>
<dbReference type="SUPFAM" id="SSF49265">
    <property type="entry name" value="Fibronectin type III"/>
    <property type="match status" value="1"/>
</dbReference>
<sequence length="457" mass="52149">MGTIICVPYALSASSGDIRDVSVTTTSKSIEINWNSHSEYFELYSKIDNTYKKIWSGKDRTYKLNSLNPDHKYKLKLVAKGSNGEKLDNVVINTSTNKTKRQINERISMLTPTVVMKDESVTKQIFYPMVNSKLDSFVKKNEVKLSWSNLPDDDQIYEVYRDGKLLKKVKGNSFTDTSVMENNIYSYKVVGLKKIPDAEVEKKKKWLKEKGIKLNKSQEKNLYYEEKSLGSVLQTSDETTIDVSREDKKQVTLQGDDFRDYPTGYGFTMRYTTFIPLEYAVNPQCDWVGYCKFHYFEGDNRGFDVWSDRFRTRSDVYITWDFDTNNPNDVKLNPSIGTTVGLDENKNPVETGKADESDIELSRVTNTGDSITHWIKLESSNPLVVGAPAIDAEYGAQVYKNGTGHVEGTHDKAPSHEFYIAPYASDGGWRTILNDEHEGFEYLLPIMPNAEFSIDLE</sequence>